<sequence length="89" mass="9399">MGEIYLTALLRAQLRLSLAILVAVGGILVGLPALFLLVPGAAAATLGPVPVIWLVAGVAVYPIVLLAARLHVRMAERIERDFTDLMAGR</sequence>
<dbReference type="EMBL" id="JADIXZ010000001">
    <property type="protein sequence ID" value="MBK6299950.1"/>
    <property type="molecule type" value="Genomic_DNA"/>
</dbReference>
<name>A0A935INA3_9MICO</name>
<feature type="transmembrane region" description="Helical" evidence="1">
    <location>
        <begin position="16"/>
        <end position="38"/>
    </location>
</feature>
<keyword evidence="1" id="KW-0472">Membrane</keyword>
<evidence type="ECO:0000313" key="2">
    <source>
        <dbReference type="EMBL" id="MBK6299950.1"/>
    </source>
</evidence>
<dbReference type="EMBL" id="JADJIB010000003">
    <property type="protein sequence ID" value="MBK7273443.1"/>
    <property type="molecule type" value="Genomic_DNA"/>
</dbReference>
<dbReference type="AlphaFoldDB" id="A0A935INA3"/>
<evidence type="ECO:0000256" key="1">
    <source>
        <dbReference type="SAM" id="Phobius"/>
    </source>
</evidence>
<dbReference type="Proteomes" id="UP000886632">
    <property type="component" value="Unassembled WGS sequence"/>
</dbReference>
<evidence type="ECO:0008006" key="7">
    <source>
        <dbReference type="Google" id="ProtNLM"/>
    </source>
</evidence>
<dbReference type="Proteomes" id="UP000718281">
    <property type="component" value="Unassembled WGS sequence"/>
</dbReference>
<gene>
    <name evidence="2" type="ORF">IPF40_02465</name>
    <name evidence="3" type="ORF">IPI13_09840</name>
    <name evidence="4" type="ORF">IPP00_16315</name>
</gene>
<dbReference type="EMBL" id="JADKGK010000027">
    <property type="protein sequence ID" value="MBL0005457.1"/>
    <property type="molecule type" value="Genomic_DNA"/>
</dbReference>
<accession>A0A935INA3</accession>
<keyword evidence="1" id="KW-0812">Transmembrane</keyword>
<feature type="transmembrane region" description="Helical" evidence="1">
    <location>
        <begin position="50"/>
        <end position="70"/>
    </location>
</feature>
<evidence type="ECO:0000313" key="4">
    <source>
        <dbReference type="EMBL" id="MBL0005457.1"/>
    </source>
</evidence>
<evidence type="ECO:0000313" key="6">
    <source>
        <dbReference type="Proteomes" id="UP000726105"/>
    </source>
</evidence>
<keyword evidence="1" id="KW-1133">Transmembrane helix</keyword>
<evidence type="ECO:0000313" key="3">
    <source>
        <dbReference type="EMBL" id="MBK7273443.1"/>
    </source>
</evidence>
<comment type="caution">
    <text evidence="3">The sequence shown here is derived from an EMBL/GenBank/DDBJ whole genome shotgun (WGS) entry which is preliminary data.</text>
</comment>
<dbReference type="Proteomes" id="UP000726105">
    <property type="component" value="Unassembled WGS sequence"/>
</dbReference>
<organism evidence="3 6">
    <name type="scientific">Candidatus Phosphoribacter hodrii</name>
    <dbReference type="NCBI Taxonomy" id="2953743"/>
    <lineage>
        <taxon>Bacteria</taxon>
        <taxon>Bacillati</taxon>
        <taxon>Actinomycetota</taxon>
        <taxon>Actinomycetes</taxon>
        <taxon>Micrococcales</taxon>
        <taxon>Dermatophilaceae</taxon>
        <taxon>Candidatus Phosphoribacter</taxon>
    </lineage>
</organism>
<proteinExistence type="predicted"/>
<protein>
    <recommendedName>
        <fullName evidence="7">DUF485 domain-containing protein</fullName>
    </recommendedName>
</protein>
<evidence type="ECO:0000313" key="5">
    <source>
        <dbReference type="Proteomes" id="UP000718281"/>
    </source>
</evidence>
<reference evidence="5 6" key="1">
    <citation type="submission" date="2020-10" db="EMBL/GenBank/DDBJ databases">
        <title>Connecting structure to function with the recovery of over 1000 high-quality activated sludge metagenome-assembled genomes encoding full-length rRNA genes using long-read sequencing.</title>
        <authorList>
            <person name="Singleton C.M."/>
            <person name="Petriglieri F."/>
            <person name="Kristensen J.M."/>
            <person name="Kirkegaard R.H."/>
            <person name="Michaelsen T.Y."/>
            <person name="Andersen M.H."/>
            <person name="Karst S.M."/>
            <person name="Dueholm M.S."/>
            <person name="Nielsen P.H."/>
            <person name="Albertsen M."/>
        </authorList>
    </citation>
    <scope>NUCLEOTIDE SEQUENCE [LARGE SCALE GENOMIC DNA]</scope>
    <source>
        <strain evidence="2">AalE_18-Q3-R2-46_BAT3C.188</strain>
        <strain evidence="3">Ega_18-Q3-R5-49_MAXAC.001</strain>
        <strain evidence="4">Ribe_18-Q3-R11-54_MAXAC.001</strain>
    </source>
</reference>